<organism evidence="1 2">
    <name type="scientific">Onchocerca volvulus</name>
    <dbReference type="NCBI Taxonomy" id="6282"/>
    <lineage>
        <taxon>Eukaryota</taxon>
        <taxon>Metazoa</taxon>
        <taxon>Ecdysozoa</taxon>
        <taxon>Nematoda</taxon>
        <taxon>Chromadorea</taxon>
        <taxon>Rhabditida</taxon>
        <taxon>Spirurina</taxon>
        <taxon>Spiruromorpha</taxon>
        <taxon>Filarioidea</taxon>
        <taxon>Onchocercidae</taxon>
        <taxon>Onchocerca</taxon>
    </lineage>
</organism>
<dbReference type="SUPFAM" id="SSF50978">
    <property type="entry name" value="WD40 repeat-like"/>
    <property type="match status" value="1"/>
</dbReference>
<protein>
    <submittedName>
        <fullName evidence="1">Uncharacterized protein</fullName>
    </submittedName>
</protein>
<dbReference type="Gene3D" id="2.130.10.10">
    <property type="entry name" value="YVTN repeat-like/Quinoprotein amine dehydrogenase"/>
    <property type="match status" value="1"/>
</dbReference>
<reference evidence="2" key="1">
    <citation type="submission" date="2013-10" db="EMBL/GenBank/DDBJ databases">
        <title>Genome sequencing of Onchocerca volvulus.</title>
        <authorList>
            <person name="Cotton J."/>
            <person name="Tsai J."/>
            <person name="Stanley E."/>
            <person name="Tracey A."/>
            <person name="Holroyd N."/>
            <person name="Lustigman S."/>
            <person name="Berriman M."/>
        </authorList>
    </citation>
    <scope>NUCLEOTIDE SEQUENCE</scope>
</reference>
<name>A0A8R1Y5B0_ONCVO</name>
<dbReference type="InterPro" id="IPR036322">
    <property type="entry name" value="WD40_repeat_dom_sf"/>
</dbReference>
<evidence type="ECO:0000313" key="2">
    <source>
        <dbReference type="Proteomes" id="UP000024404"/>
    </source>
</evidence>
<reference evidence="1" key="2">
    <citation type="submission" date="2022-06" db="UniProtKB">
        <authorList>
            <consortium name="EnsemblMetazoa"/>
        </authorList>
    </citation>
    <scope>IDENTIFICATION</scope>
</reference>
<dbReference type="InterPro" id="IPR015943">
    <property type="entry name" value="WD40/YVTN_repeat-like_dom_sf"/>
</dbReference>
<keyword evidence="2" id="KW-1185">Reference proteome</keyword>
<dbReference type="Proteomes" id="UP000024404">
    <property type="component" value="Unassembled WGS sequence"/>
</dbReference>
<dbReference type="AlphaFoldDB" id="A0A8R1Y5B0"/>
<sequence length="160" mass="18011">MAAEVICISFSLESTLQFIFLENIQFPMLQLICISNYNCISQAGFSSGHISLYEISDAHPVFTIKPLEQTRQSLLRVLFSPNNPTVFYTIHSHGQLLIWDLAKSKNPESINDLNLKDDSEAIGFSNGEVQLHGLSNLSINYEDRKRNTSLSSAIKIFKDL</sequence>
<accession>A0A8R1Y5B0</accession>
<evidence type="ECO:0000313" key="1">
    <source>
        <dbReference type="EnsemblMetazoa" id="OVOC9349.1"/>
    </source>
</evidence>
<dbReference type="EMBL" id="CMVM020000262">
    <property type="status" value="NOT_ANNOTATED_CDS"/>
    <property type="molecule type" value="Genomic_DNA"/>
</dbReference>
<dbReference type="EnsemblMetazoa" id="OVOC9349.1">
    <property type="protein sequence ID" value="OVOC9349.1"/>
    <property type="gene ID" value="WBGene00246158"/>
</dbReference>
<dbReference type="OMA" id="NDFEMVA"/>
<proteinExistence type="predicted"/>